<evidence type="ECO:0000313" key="2">
    <source>
        <dbReference type="EMBL" id="OHV04305.1"/>
    </source>
</evidence>
<dbReference type="AlphaFoldDB" id="A0A1S1NJZ2"/>
<evidence type="ECO:0000313" key="3">
    <source>
        <dbReference type="Proteomes" id="UP000179734"/>
    </source>
</evidence>
<name>A0A1S1NJZ2_9MYCO</name>
<reference evidence="2 3" key="1">
    <citation type="submission" date="2016-10" db="EMBL/GenBank/DDBJ databases">
        <title>Genome sequence of Mycobacterium talmonii.</title>
        <authorList>
            <person name="Greninger A.L."/>
            <person name="Elliott B."/>
            <person name="Vasireddy S."/>
            <person name="Vasireddy R."/>
        </authorList>
    </citation>
    <scope>NUCLEOTIDE SEQUENCE [LARGE SCALE GENOMIC DNA]</scope>
    <source>
        <strain evidence="3">NE-TNMC-100812</strain>
    </source>
</reference>
<feature type="transmembrane region" description="Helical" evidence="1">
    <location>
        <begin position="101"/>
        <end position="126"/>
    </location>
</feature>
<gene>
    <name evidence="2" type="ORF">BKN37_10680</name>
</gene>
<dbReference type="EMBL" id="MLQM01000044">
    <property type="protein sequence ID" value="OHV04305.1"/>
    <property type="molecule type" value="Genomic_DNA"/>
</dbReference>
<accession>A0A1S1NJZ2</accession>
<feature type="transmembrane region" description="Helical" evidence="1">
    <location>
        <begin position="173"/>
        <end position="190"/>
    </location>
</feature>
<protein>
    <submittedName>
        <fullName evidence="2">Uncharacterized protein</fullName>
    </submittedName>
</protein>
<keyword evidence="1" id="KW-0812">Transmembrane</keyword>
<sequence>MVPDQTAEPARAAARRVVMDPWPGQPGWGTPPQYPYRGYPYGHPPQPGPPAPPPSGATAITAAVLSFLGSAANGVGVISGVVVVWSSLIGESLAAAAGLNVGFFVFLTLVSCVLAVALLVGGILLLRRKLAGRLVIAVACGIAIAMALISFGYTQNAMRDYAFAASTYGLPGLALNLVMPAVTMTLALVPPTHRWCVARRPPPPW</sequence>
<feature type="transmembrane region" description="Helical" evidence="1">
    <location>
        <begin position="133"/>
        <end position="153"/>
    </location>
</feature>
<dbReference type="Proteomes" id="UP000179734">
    <property type="component" value="Unassembled WGS sequence"/>
</dbReference>
<keyword evidence="1" id="KW-1133">Transmembrane helix</keyword>
<comment type="caution">
    <text evidence="2">The sequence shown here is derived from an EMBL/GenBank/DDBJ whole genome shotgun (WGS) entry which is preliminary data.</text>
</comment>
<evidence type="ECO:0000256" key="1">
    <source>
        <dbReference type="SAM" id="Phobius"/>
    </source>
</evidence>
<proteinExistence type="predicted"/>
<keyword evidence="1" id="KW-0472">Membrane</keyword>
<keyword evidence="3" id="KW-1185">Reference proteome</keyword>
<organism evidence="2 3">
    <name type="scientific">Mycobacterium talmoniae</name>
    <dbReference type="NCBI Taxonomy" id="1858794"/>
    <lineage>
        <taxon>Bacteria</taxon>
        <taxon>Bacillati</taxon>
        <taxon>Actinomycetota</taxon>
        <taxon>Actinomycetes</taxon>
        <taxon>Mycobacteriales</taxon>
        <taxon>Mycobacteriaceae</taxon>
        <taxon>Mycobacterium</taxon>
    </lineage>
</organism>
<feature type="transmembrane region" description="Helical" evidence="1">
    <location>
        <begin position="62"/>
        <end position="89"/>
    </location>
</feature>